<dbReference type="AlphaFoldDB" id="A0A4Q4N8M8"/>
<feature type="region of interest" description="Disordered" evidence="1">
    <location>
        <begin position="50"/>
        <end position="74"/>
    </location>
</feature>
<organism evidence="2 3">
    <name type="scientific">Alternaria alternata</name>
    <name type="common">Alternaria rot fungus</name>
    <name type="synonym">Torula alternata</name>
    <dbReference type="NCBI Taxonomy" id="5599"/>
    <lineage>
        <taxon>Eukaryota</taxon>
        <taxon>Fungi</taxon>
        <taxon>Dikarya</taxon>
        <taxon>Ascomycota</taxon>
        <taxon>Pezizomycotina</taxon>
        <taxon>Dothideomycetes</taxon>
        <taxon>Pleosporomycetidae</taxon>
        <taxon>Pleosporales</taxon>
        <taxon>Pleosporineae</taxon>
        <taxon>Pleosporaceae</taxon>
        <taxon>Alternaria</taxon>
        <taxon>Alternaria sect. Alternaria</taxon>
        <taxon>Alternaria alternata complex</taxon>
    </lineage>
</organism>
<sequence>MYPLTRCQARTPSFSLGRMGIDNITREIEDTEETSRPVLQAIGSIVIDNSIPDRGISNNRDTEEEEEEEEDVKVEELGSLASRTVDSIDLIRRDSERIGTASAKRRMGGKHNVRDWFLEYTPRWRKYFRWNQRVD</sequence>
<gene>
    <name evidence="2" type="ORF">AA0117_g9536</name>
</gene>
<comment type="caution">
    <text evidence="2">The sequence shown here is derived from an EMBL/GenBank/DDBJ whole genome shotgun (WGS) entry which is preliminary data.</text>
</comment>
<evidence type="ECO:0000256" key="1">
    <source>
        <dbReference type="SAM" id="MobiDB-lite"/>
    </source>
</evidence>
<proteinExistence type="predicted"/>
<evidence type="ECO:0000313" key="3">
    <source>
        <dbReference type="Proteomes" id="UP000291422"/>
    </source>
</evidence>
<feature type="compositionally biased region" description="Acidic residues" evidence="1">
    <location>
        <begin position="62"/>
        <end position="73"/>
    </location>
</feature>
<evidence type="ECO:0000313" key="2">
    <source>
        <dbReference type="EMBL" id="RYN71451.1"/>
    </source>
</evidence>
<dbReference type="Proteomes" id="UP000291422">
    <property type="component" value="Unassembled WGS sequence"/>
</dbReference>
<dbReference type="EMBL" id="PDXD01000032">
    <property type="protein sequence ID" value="RYN71451.1"/>
    <property type="molecule type" value="Genomic_DNA"/>
</dbReference>
<name>A0A4Q4N8M8_ALTAL</name>
<protein>
    <submittedName>
        <fullName evidence="2">Uncharacterized protein</fullName>
    </submittedName>
</protein>
<reference evidence="3" key="1">
    <citation type="journal article" date="2019" name="bioRxiv">
        <title>Genomics, evolutionary history and diagnostics of the Alternaria alternata species group including apple and Asian pear pathotypes.</title>
        <authorList>
            <person name="Armitage A.D."/>
            <person name="Cockerton H.M."/>
            <person name="Sreenivasaprasad S."/>
            <person name="Woodhall J.W."/>
            <person name="Lane C.R."/>
            <person name="Harrison R.J."/>
            <person name="Clarkson J.P."/>
        </authorList>
    </citation>
    <scope>NUCLEOTIDE SEQUENCE [LARGE SCALE GENOMIC DNA]</scope>
    <source>
        <strain evidence="3">FERA 1177</strain>
    </source>
</reference>
<accession>A0A4Q4N8M8</accession>